<feature type="compositionally biased region" description="Acidic residues" evidence="1">
    <location>
        <begin position="250"/>
        <end position="260"/>
    </location>
</feature>
<dbReference type="Proteomes" id="UP000757540">
    <property type="component" value="Unassembled WGS sequence"/>
</dbReference>
<feature type="compositionally biased region" description="Basic and acidic residues" evidence="1">
    <location>
        <begin position="88"/>
        <end position="97"/>
    </location>
</feature>
<comment type="caution">
    <text evidence="3">The sequence shown here is derived from an EMBL/GenBank/DDBJ whole genome shotgun (WGS) entry which is preliminary data.</text>
</comment>
<evidence type="ECO:0000313" key="4">
    <source>
        <dbReference type="Proteomes" id="UP000757540"/>
    </source>
</evidence>
<sequence length="305" mass="33098">MMSSNPLSWLGHQARRGLADLPKNLVWALDSTVKGPAESAGNSLRDVGRHAAATVSDAVPFGDGADSRLARVDAAMERAHELETLAHEEAENAKEQSEAVAQVEAEGRQRVEAAREEADREISRVVDDARQEADAYVAAKKDRAEVLAARRVDSTQADVDAQLEQAQERAEKAQESAEKAIERARQQLGHARELAEEASAAARQAADEASERAERIAGQAEDQAQAARRRADAVDQRTEAAASEGRELGADADTDPLDLDDMTKDQLLDLAGEMGLQISRSTRKAEVVEEIRDRVPRRGRKARAS</sequence>
<feature type="region of interest" description="Disordered" evidence="1">
    <location>
        <begin position="88"/>
        <end position="121"/>
    </location>
</feature>
<dbReference type="InterPro" id="IPR011112">
    <property type="entry name" value="Rho-like_N"/>
</dbReference>
<feature type="domain" description="Rho termination factor-like N-terminal" evidence="2">
    <location>
        <begin position="258"/>
        <end position="300"/>
    </location>
</feature>
<feature type="region of interest" description="Disordered" evidence="1">
    <location>
        <begin position="152"/>
        <end position="260"/>
    </location>
</feature>
<evidence type="ECO:0000259" key="2">
    <source>
        <dbReference type="SMART" id="SM00959"/>
    </source>
</evidence>
<reference evidence="3 4" key="1">
    <citation type="submission" date="2020-05" db="EMBL/GenBank/DDBJ databases">
        <title>Genomic Encyclopedia of Type Strains, Phase III (KMG-III): the genomes of soil and plant-associated and newly described type strains.</title>
        <authorList>
            <person name="Whitman W."/>
        </authorList>
    </citation>
    <scope>NUCLEOTIDE SEQUENCE [LARGE SCALE GENOMIC DNA]</scope>
    <source>
        <strain evidence="3 4">KCTC 19046</strain>
    </source>
</reference>
<feature type="compositionally biased region" description="Basic and acidic residues" evidence="1">
    <location>
        <begin position="166"/>
        <end position="195"/>
    </location>
</feature>
<dbReference type="EMBL" id="JABEZU010000001">
    <property type="protein sequence ID" value="NOV96623.1"/>
    <property type="molecule type" value="Genomic_DNA"/>
</dbReference>
<accession>A0ABX2A1C5</accession>
<evidence type="ECO:0000313" key="3">
    <source>
        <dbReference type="EMBL" id="NOV96623.1"/>
    </source>
</evidence>
<protein>
    <submittedName>
        <fullName evidence="3">Chromosome segregation ATPase</fullName>
    </submittedName>
</protein>
<feature type="compositionally biased region" description="Basic and acidic residues" evidence="1">
    <location>
        <begin position="205"/>
        <end position="215"/>
    </location>
</feature>
<name>A0ABX2A1C5_9MICO</name>
<dbReference type="SMART" id="SM00959">
    <property type="entry name" value="Rho_N"/>
    <property type="match status" value="1"/>
</dbReference>
<organism evidence="3 4">
    <name type="scientific">Isoptericola halotolerans</name>
    <dbReference type="NCBI Taxonomy" id="300560"/>
    <lineage>
        <taxon>Bacteria</taxon>
        <taxon>Bacillati</taxon>
        <taxon>Actinomycetota</taxon>
        <taxon>Actinomycetes</taxon>
        <taxon>Micrococcales</taxon>
        <taxon>Promicromonosporaceae</taxon>
        <taxon>Isoptericola</taxon>
    </lineage>
</organism>
<dbReference type="RefSeq" id="WP_171782776.1">
    <property type="nucleotide sequence ID" value="NZ_BAAAML010000002.1"/>
</dbReference>
<evidence type="ECO:0000256" key="1">
    <source>
        <dbReference type="SAM" id="MobiDB-lite"/>
    </source>
</evidence>
<keyword evidence="4" id="KW-1185">Reference proteome</keyword>
<feature type="compositionally biased region" description="Basic and acidic residues" evidence="1">
    <location>
        <begin position="105"/>
        <end position="121"/>
    </location>
</feature>
<feature type="compositionally biased region" description="Low complexity" evidence="1">
    <location>
        <begin position="216"/>
        <end position="226"/>
    </location>
</feature>
<gene>
    <name evidence="3" type="ORF">HDG69_001176</name>
</gene>
<feature type="compositionally biased region" description="Basic and acidic residues" evidence="1">
    <location>
        <begin position="229"/>
        <end position="249"/>
    </location>
</feature>
<proteinExistence type="predicted"/>